<evidence type="ECO:0000259" key="7">
    <source>
        <dbReference type="SMART" id="SM00833"/>
    </source>
</evidence>
<name>A0A518BKG1_9BACT</name>
<dbReference type="Gene3D" id="3.40.50.300">
    <property type="entry name" value="P-loop containing nucleotide triphosphate hydrolases"/>
    <property type="match status" value="1"/>
</dbReference>
<dbReference type="Gene3D" id="3.30.1220.10">
    <property type="entry name" value="CobW-like, C-terminal domain"/>
    <property type="match status" value="1"/>
</dbReference>
<dbReference type="InterPro" id="IPR011629">
    <property type="entry name" value="CobW-like_C"/>
</dbReference>
<comment type="catalytic activity">
    <reaction evidence="6">
        <text>GTP + H2O = GDP + phosphate + H(+)</text>
        <dbReference type="Rhea" id="RHEA:19669"/>
        <dbReference type="ChEBI" id="CHEBI:15377"/>
        <dbReference type="ChEBI" id="CHEBI:15378"/>
        <dbReference type="ChEBI" id="CHEBI:37565"/>
        <dbReference type="ChEBI" id="CHEBI:43474"/>
        <dbReference type="ChEBI" id="CHEBI:58189"/>
    </reaction>
    <physiologicalReaction direction="left-to-right" evidence="6">
        <dbReference type="Rhea" id="RHEA:19670"/>
    </physiologicalReaction>
</comment>
<evidence type="ECO:0000256" key="3">
    <source>
        <dbReference type="ARBA" id="ARBA00023186"/>
    </source>
</evidence>
<keyword evidence="1" id="KW-0547">Nucleotide-binding</keyword>
<dbReference type="Proteomes" id="UP000316921">
    <property type="component" value="Chromosome"/>
</dbReference>
<dbReference type="GO" id="GO:0016787">
    <property type="term" value="F:hydrolase activity"/>
    <property type="evidence" value="ECO:0007669"/>
    <property type="project" value="UniProtKB-KW"/>
</dbReference>
<dbReference type="SUPFAM" id="SSF90002">
    <property type="entry name" value="Hypothetical protein YjiA, C-terminal domain"/>
    <property type="match status" value="1"/>
</dbReference>
<protein>
    <submittedName>
        <fullName evidence="8">Putative GTP-binding protein YjiA</fullName>
    </submittedName>
</protein>
<accession>A0A518BKG1</accession>
<dbReference type="RefSeq" id="WP_145065658.1">
    <property type="nucleotide sequence ID" value="NZ_CP036287.1"/>
</dbReference>
<reference evidence="8 9" key="1">
    <citation type="submission" date="2019-02" db="EMBL/GenBank/DDBJ databases">
        <title>Deep-cultivation of Planctomycetes and their phenomic and genomic characterization uncovers novel biology.</title>
        <authorList>
            <person name="Wiegand S."/>
            <person name="Jogler M."/>
            <person name="Boedeker C."/>
            <person name="Pinto D."/>
            <person name="Vollmers J."/>
            <person name="Rivas-Marin E."/>
            <person name="Kohn T."/>
            <person name="Peeters S.H."/>
            <person name="Heuer A."/>
            <person name="Rast P."/>
            <person name="Oberbeckmann S."/>
            <person name="Bunk B."/>
            <person name="Jeske O."/>
            <person name="Meyerdierks A."/>
            <person name="Storesund J.E."/>
            <person name="Kallscheuer N."/>
            <person name="Luecker S."/>
            <person name="Lage O.M."/>
            <person name="Pohl T."/>
            <person name="Merkel B.J."/>
            <person name="Hornburger P."/>
            <person name="Mueller R.-W."/>
            <person name="Bruemmer F."/>
            <person name="Labrenz M."/>
            <person name="Spormann A.M."/>
            <person name="Op den Camp H."/>
            <person name="Overmann J."/>
            <person name="Amann R."/>
            <person name="Jetten M.S.M."/>
            <person name="Mascher T."/>
            <person name="Medema M.H."/>
            <person name="Devos D.P."/>
            <person name="Kaster A.-K."/>
            <person name="Ovreas L."/>
            <person name="Rohde M."/>
            <person name="Galperin M.Y."/>
            <person name="Jogler C."/>
        </authorList>
    </citation>
    <scope>NUCLEOTIDE SEQUENCE [LARGE SCALE GENOMIC DNA]</scope>
    <source>
        <strain evidence="8 9">Pla133</strain>
    </source>
</reference>
<feature type="domain" description="CobW C-terminal" evidence="7">
    <location>
        <begin position="247"/>
        <end position="339"/>
    </location>
</feature>
<dbReference type="SUPFAM" id="SSF52540">
    <property type="entry name" value="P-loop containing nucleoside triphosphate hydrolases"/>
    <property type="match status" value="1"/>
</dbReference>
<evidence type="ECO:0000256" key="4">
    <source>
        <dbReference type="ARBA" id="ARBA00034320"/>
    </source>
</evidence>
<dbReference type="GO" id="GO:0000166">
    <property type="term" value="F:nucleotide binding"/>
    <property type="evidence" value="ECO:0007669"/>
    <property type="project" value="UniProtKB-KW"/>
</dbReference>
<dbReference type="KEGG" id="pbap:Pla133_25390"/>
<dbReference type="SMART" id="SM00833">
    <property type="entry name" value="CobW_C"/>
    <property type="match status" value="1"/>
</dbReference>
<dbReference type="InterPro" id="IPR003495">
    <property type="entry name" value="CobW/HypB/UreG_nucleotide-bd"/>
</dbReference>
<dbReference type="InterPro" id="IPR051316">
    <property type="entry name" value="Zinc-reg_GTPase_activator"/>
</dbReference>
<sequence length="340" mass="36055">MALRGARESAAGVVPVTLLTGFLGAGKTTLLNRILSSEAAGRTAVVVNEFGDLGIDGSLVVGADDDVVELRNGCLCCTVRGDLARTVTKLLARRSGFLRRLRFDRLAVELSGLASPGPVLQTFLLDDRLRVETRIERVVALASAPDLVLQLERHPEAAEQLAYAELVVLGHVDRASPEVVEAAAAAVASRNALARVVRAERGQVDLDLVLGTDAVESAPIFGAAPESGEPVAMLELQGAGTTHSPDVSTVALTADSPLSLHAVKIWLQHLTSRRDLDLMRLKGILRCAEQPARAVVAQGVYQWLEIGPGEGGAPAQSRLVLIGRGLDEDELRRGWAKLMA</sequence>
<dbReference type="InterPro" id="IPR027417">
    <property type="entry name" value="P-loop_NTPase"/>
</dbReference>
<dbReference type="CDD" id="cd03112">
    <property type="entry name" value="CobW-like"/>
    <property type="match status" value="1"/>
</dbReference>
<organism evidence="8 9">
    <name type="scientific">Engelhardtia mirabilis</name>
    <dbReference type="NCBI Taxonomy" id="2528011"/>
    <lineage>
        <taxon>Bacteria</taxon>
        <taxon>Pseudomonadati</taxon>
        <taxon>Planctomycetota</taxon>
        <taxon>Planctomycetia</taxon>
        <taxon>Planctomycetia incertae sedis</taxon>
        <taxon>Engelhardtia</taxon>
    </lineage>
</organism>
<evidence type="ECO:0000256" key="5">
    <source>
        <dbReference type="ARBA" id="ARBA00045658"/>
    </source>
</evidence>
<dbReference type="PANTHER" id="PTHR13748">
    <property type="entry name" value="COBW-RELATED"/>
    <property type="match status" value="1"/>
</dbReference>
<dbReference type="Pfam" id="PF02492">
    <property type="entry name" value="cobW"/>
    <property type="match status" value="1"/>
</dbReference>
<keyword evidence="2" id="KW-0378">Hydrolase</keyword>
<comment type="similarity">
    <text evidence="4">Belongs to the SIMIBI class G3E GTPase family. ZNG1 subfamily.</text>
</comment>
<gene>
    <name evidence="8" type="primary">yjiA_1</name>
    <name evidence="8" type="ORF">Pla133_25390</name>
</gene>
<evidence type="ECO:0000256" key="1">
    <source>
        <dbReference type="ARBA" id="ARBA00022741"/>
    </source>
</evidence>
<dbReference type="InterPro" id="IPR036627">
    <property type="entry name" value="CobW-likC_sf"/>
</dbReference>
<evidence type="ECO:0000256" key="6">
    <source>
        <dbReference type="ARBA" id="ARBA00049117"/>
    </source>
</evidence>
<dbReference type="AlphaFoldDB" id="A0A518BKG1"/>
<keyword evidence="9" id="KW-1185">Reference proteome</keyword>
<dbReference type="EMBL" id="CP036287">
    <property type="protein sequence ID" value="QDU67456.1"/>
    <property type="molecule type" value="Genomic_DNA"/>
</dbReference>
<comment type="function">
    <text evidence="5">Zinc chaperone that directly transfers zinc cofactor to target proteins, thereby activating them. Zinc is transferred from the CXCC motif in the GTPase domain to the zinc binding site in target proteins in a process requiring GTP hydrolysis.</text>
</comment>
<dbReference type="Pfam" id="PF07683">
    <property type="entry name" value="CobW_C"/>
    <property type="match status" value="1"/>
</dbReference>
<evidence type="ECO:0000256" key="2">
    <source>
        <dbReference type="ARBA" id="ARBA00022801"/>
    </source>
</evidence>
<proteinExistence type="inferred from homology"/>
<evidence type="ECO:0000313" key="8">
    <source>
        <dbReference type="EMBL" id="QDU67456.1"/>
    </source>
</evidence>
<evidence type="ECO:0000313" key="9">
    <source>
        <dbReference type="Proteomes" id="UP000316921"/>
    </source>
</evidence>
<keyword evidence="3" id="KW-0143">Chaperone</keyword>